<accession>A0A7X1G2C7</accession>
<dbReference type="InterPro" id="IPR010982">
    <property type="entry name" value="Lambda_DNA-bd_dom_sf"/>
</dbReference>
<dbReference type="RefSeq" id="WP_185793289.1">
    <property type="nucleotide sequence ID" value="NZ_JACMYH010000001.1"/>
</dbReference>
<dbReference type="Gene3D" id="1.10.260.40">
    <property type="entry name" value="lambda repressor-like DNA-binding domains"/>
    <property type="match status" value="1"/>
</dbReference>
<evidence type="ECO:0000313" key="3">
    <source>
        <dbReference type="Proteomes" id="UP000546173"/>
    </source>
</evidence>
<dbReference type="InterPro" id="IPR010744">
    <property type="entry name" value="Phage_CI_N"/>
</dbReference>
<reference evidence="2 3" key="1">
    <citation type="submission" date="2020-08" db="EMBL/GenBank/DDBJ databases">
        <title>Pseudomonas sp. nov.</title>
        <authorList>
            <person name="Gieschler S."/>
            <person name="Fiedler G."/>
            <person name="Brinks E."/>
            <person name="Boehnlein C."/>
            <person name="Franz C.M.A.P."/>
            <person name="Kabisch J."/>
        </authorList>
    </citation>
    <scope>NUCLEOTIDE SEQUENCE [LARGE SCALE GENOMIC DNA]</scope>
    <source>
        <strain evidence="2 3">MBT-2</strain>
    </source>
</reference>
<feature type="domain" description="Bacteriophage CI repressor N-terminal" evidence="1">
    <location>
        <begin position="8"/>
        <end position="71"/>
    </location>
</feature>
<dbReference type="GO" id="GO:0003677">
    <property type="term" value="F:DNA binding"/>
    <property type="evidence" value="ECO:0007669"/>
    <property type="project" value="InterPro"/>
</dbReference>
<keyword evidence="3" id="KW-1185">Reference proteome</keyword>
<dbReference type="Proteomes" id="UP000546173">
    <property type="component" value="Unassembled WGS sequence"/>
</dbReference>
<gene>
    <name evidence="2" type="ORF">H7993_02235</name>
</gene>
<dbReference type="Pfam" id="PF07022">
    <property type="entry name" value="Phage_CI_repr"/>
    <property type="match status" value="1"/>
</dbReference>
<evidence type="ECO:0000313" key="2">
    <source>
        <dbReference type="EMBL" id="MBC2677198.1"/>
    </source>
</evidence>
<sequence length="126" mass="13872">MCTSETTEVLNRLKHLLAASNDAALAKALSISPQTLASWRARCSIPYALCMELARTDGISLDWLLLGRGAMLLEPQTLLADDAVVAVLATLQGLCAQDLEHVHQVALERKRLRELEREVASLRRPN</sequence>
<protein>
    <submittedName>
        <fullName evidence="2">Helix-turn-helix domain-containing protein</fullName>
    </submittedName>
</protein>
<proteinExistence type="predicted"/>
<dbReference type="GO" id="GO:0045892">
    <property type="term" value="P:negative regulation of DNA-templated transcription"/>
    <property type="evidence" value="ECO:0007669"/>
    <property type="project" value="InterPro"/>
</dbReference>
<dbReference type="EMBL" id="JACMYH010000001">
    <property type="protein sequence ID" value="MBC2677198.1"/>
    <property type="molecule type" value="Genomic_DNA"/>
</dbReference>
<organism evidence="2 3">
    <name type="scientific">Pseudomonas baltica</name>
    <dbReference type="NCBI Taxonomy" id="2762576"/>
    <lineage>
        <taxon>Bacteria</taxon>
        <taxon>Pseudomonadati</taxon>
        <taxon>Pseudomonadota</taxon>
        <taxon>Gammaproteobacteria</taxon>
        <taxon>Pseudomonadales</taxon>
        <taxon>Pseudomonadaceae</taxon>
        <taxon>Pseudomonas</taxon>
    </lineage>
</organism>
<dbReference type="AlphaFoldDB" id="A0A7X1G2C7"/>
<name>A0A7X1G2C7_9PSED</name>
<evidence type="ECO:0000259" key="1">
    <source>
        <dbReference type="Pfam" id="PF07022"/>
    </source>
</evidence>
<comment type="caution">
    <text evidence="2">The sequence shown here is derived from an EMBL/GenBank/DDBJ whole genome shotgun (WGS) entry which is preliminary data.</text>
</comment>